<proteinExistence type="predicted"/>
<dbReference type="SUPFAM" id="SSF46785">
    <property type="entry name" value="Winged helix' DNA-binding domain"/>
    <property type="match status" value="1"/>
</dbReference>
<feature type="domain" description="HTH iclR-type" evidence="1">
    <location>
        <begin position="48"/>
        <end position="80"/>
    </location>
</feature>
<name>A0ABW1TQ84_9LACO</name>
<protein>
    <submittedName>
        <fullName evidence="2">Helix-turn-helix domain-containing protein</fullName>
    </submittedName>
</protein>
<dbReference type="Gene3D" id="1.10.10.10">
    <property type="entry name" value="Winged helix-like DNA-binding domain superfamily/Winged helix DNA-binding domain"/>
    <property type="match status" value="1"/>
</dbReference>
<reference evidence="3" key="1">
    <citation type="journal article" date="2019" name="Int. J. Syst. Evol. Microbiol.">
        <title>The Global Catalogue of Microorganisms (GCM) 10K type strain sequencing project: providing services to taxonomists for standard genome sequencing and annotation.</title>
        <authorList>
            <consortium name="The Broad Institute Genomics Platform"/>
            <consortium name="The Broad Institute Genome Sequencing Center for Infectious Disease"/>
            <person name="Wu L."/>
            <person name="Ma J."/>
        </authorList>
    </citation>
    <scope>NUCLEOTIDE SEQUENCE [LARGE SCALE GENOMIC DNA]</scope>
    <source>
        <strain evidence="3">CCM 8907</strain>
    </source>
</reference>
<evidence type="ECO:0000313" key="3">
    <source>
        <dbReference type="Proteomes" id="UP001596191"/>
    </source>
</evidence>
<dbReference type="Pfam" id="PF09339">
    <property type="entry name" value="HTH_IclR"/>
    <property type="match status" value="1"/>
</dbReference>
<keyword evidence="3" id="KW-1185">Reference proteome</keyword>
<dbReference type="InterPro" id="IPR036390">
    <property type="entry name" value="WH_DNA-bd_sf"/>
</dbReference>
<dbReference type="InterPro" id="IPR005471">
    <property type="entry name" value="Tscrpt_reg_IclR_N"/>
</dbReference>
<evidence type="ECO:0000259" key="1">
    <source>
        <dbReference type="Pfam" id="PF09339"/>
    </source>
</evidence>
<sequence>MSHHFYETCAYFTAARYMRTAEVVANKFFEPTGMRPAYSYLMMAMEDQHPQTVSQLAETLGYERSSLYRMAQKLAKMGYISMYLEGKSATIDLLPASAPFLKTANQCLEAWGSFTTDKLGTDKPAMTSLLTTNDEKLRGL</sequence>
<dbReference type="EMBL" id="JBHSSJ010000008">
    <property type="protein sequence ID" value="MFC6275341.1"/>
    <property type="molecule type" value="Genomic_DNA"/>
</dbReference>
<gene>
    <name evidence="2" type="ORF">ACFQET_07415</name>
</gene>
<comment type="caution">
    <text evidence="2">The sequence shown here is derived from an EMBL/GenBank/DDBJ whole genome shotgun (WGS) entry which is preliminary data.</text>
</comment>
<organism evidence="2 3">
    <name type="scientific">Levilactobacillus tangyuanensis</name>
    <dbReference type="NCBI Taxonomy" id="2486021"/>
    <lineage>
        <taxon>Bacteria</taxon>
        <taxon>Bacillati</taxon>
        <taxon>Bacillota</taxon>
        <taxon>Bacilli</taxon>
        <taxon>Lactobacillales</taxon>
        <taxon>Lactobacillaceae</taxon>
        <taxon>Levilactobacillus</taxon>
    </lineage>
</organism>
<accession>A0ABW1TQ84</accession>
<dbReference type="Proteomes" id="UP001596191">
    <property type="component" value="Unassembled WGS sequence"/>
</dbReference>
<dbReference type="InterPro" id="IPR036388">
    <property type="entry name" value="WH-like_DNA-bd_sf"/>
</dbReference>
<dbReference type="RefSeq" id="WP_164510990.1">
    <property type="nucleotide sequence ID" value="NZ_JBHSSJ010000008.1"/>
</dbReference>
<evidence type="ECO:0000313" key="2">
    <source>
        <dbReference type="EMBL" id="MFC6275341.1"/>
    </source>
</evidence>